<keyword evidence="3" id="KW-1185">Reference proteome</keyword>
<protein>
    <submittedName>
        <fullName evidence="2">Uncharacterized protein</fullName>
    </submittedName>
</protein>
<evidence type="ECO:0000313" key="2">
    <source>
        <dbReference type="EMBL" id="KAH7030013.1"/>
    </source>
</evidence>
<dbReference type="Proteomes" id="UP000774617">
    <property type="component" value="Unassembled WGS sequence"/>
</dbReference>
<evidence type="ECO:0000256" key="1">
    <source>
        <dbReference type="SAM" id="MobiDB-lite"/>
    </source>
</evidence>
<name>A0ABQ8FVI8_9PEZI</name>
<dbReference type="EMBL" id="JAGTJR010000046">
    <property type="protein sequence ID" value="KAH7030013.1"/>
    <property type="molecule type" value="Genomic_DNA"/>
</dbReference>
<feature type="region of interest" description="Disordered" evidence="1">
    <location>
        <begin position="24"/>
        <end position="61"/>
    </location>
</feature>
<organism evidence="2 3">
    <name type="scientific">Macrophomina phaseolina</name>
    <dbReference type="NCBI Taxonomy" id="35725"/>
    <lineage>
        <taxon>Eukaryota</taxon>
        <taxon>Fungi</taxon>
        <taxon>Dikarya</taxon>
        <taxon>Ascomycota</taxon>
        <taxon>Pezizomycotina</taxon>
        <taxon>Dothideomycetes</taxon>
        <taxon>Dothideomycetes incertae sedis</taxon>
        <taxon>Botryosphaeriales</taxon>
        <taxon>Botryosphaeriaceae</taxon>
        <taxon>Macrophomina</taxon>
    </lineage>
</organism>
<comment type="caution">
    <text evidence="2">The sequence shown here is derived from an EMBL/GenBank/DDBJ whole genome shotgun (WGS) entry which is preliminary data.</text>
</comment>
<sequence length="227" mass="24555">MAGDFHPYDYTNALHTLCTTSAAQSSPSHHPFQTRFAVVPNPPQPGPGTPRSKTTTLPPKGKKRCLQPAYDCFCGSNTVPPDTAQMTLLAEVDFSLALSQKRARTSARLKGCCGRATREVGLGVCQARKISGPKRCPQSTDAVFEKSALGNGKNERQLRREHSKSCAMSIDCAVVGMHVVGRLLDPERCRGSQPLGPGPWTLDPGPYDVDLHHPPPFNITATPQQKN</sequence>
<accession>A0ABQ8FVI8</accession>
<proteinExistence type="predicted"/>
<feature type="region of interest" description="Disordered" evidence="1">
    <location>
        <begin position="195"/>
        <end position="227"/>
    </location>
</feature>
<evidence type="ECO:0000313" key="3">
    <source>
        <dbReference type="Proteomes" id="UP000774617"/>
    </source>
</evidence>
<reference evidence="2 3" key="1">
    <citation type="journal article" date="2021" name="Nat. Commun.">
        <title>Genetic determinants of endophytism in the Arabidopsis root mycobiome.</title>
        <authorList>
            <person name="Mesny F."/>
            <person name="Miyauchi S."/>
            <person name="Thiergart T."/>
            <person name="Pickel B."/>
            <person name="Atanasova L."/>
            <person name="Karlsson M."/>
            <person name="Huettel B."/>
            <person name="Barry K.W."/>
            <person name="Haridas S."/>
            <person name="Chen C."/>
            <person name="Bauer D."/>
            <person name="Andreopoulos W."/>
            <person name="Pangilinan J."/>
            <person name="LaButti K."/>
            <person name="Riley R."/>
            <person name="Lipzen A."/>
            <person name="Clum A."/>
            <person name="Drula E."/>
            <person name="Henrissat B."/>
            <person name="Kohler A."/>
            <person name="Grigoriev I.V."/>
            <person name="Martin F.M."/>
            <person name="Hacquard S."/>
        </authorList>
    </citation>
    <scope>NUCLEOTIDE SEQUENCE [LARGE SCALE GENOMIC DNA]</scope>
    <source>
        <strain evidence="2 3">MPI-SDFR-AT-0080</strain>
    </source>
</reference>
<gene>
    <name evidence="2" type="ORF">B0J12DRAFT_704331</name>
</gene>